<proteinExistence type="predicted"/>
<gene>
    <name evidence="2" type="ORF">EYS06_25385</name>
    <name evidence="1" type="ORF">EYS06_25400</name>
</gene>
<dbReference type="AlphaFoldDB" id="A0A7Z7YHQ6"/>
<dbReference type="EMBL" id="SIZV01000257">
    <property type="protein sequence ID" value="TBR42718.1"/>
    <property type="molecule type" value="Genomic_DNA"/>
</dbReference>
<dbReference type="Pfam" id="PF10065">
    <property type="entry name" value="DUF2303"/>
    <property type="match status" value="1"/>
</dbReference>
<reference evidence="1 3" key="1">
    <citation type="submission" date="2019-02" db="EMBL/GenBank/DDBJ databases">
        <title>Draft genome sequence of Escherichia albertii strain Mex-12/320a, isolated from an infant with diarrhea, harboring virulence genes associated with diarrheagenic strains of enteropathogenic E. coli.</title>
        <authorList>
            <person name="Maldonado-Puga S."/>
            <person name="Meza-Segura M."/>
            <person name="Zaidi M.B."/>
            <person name="Estrada-Garcia T."/>
        </authorList>
    </citation>
    <scope>NUCLEOTIDE SEQUENCE [LARGE SCALE GENOMIC DNA]</scope>
    <source>
        <strain evidence="1 3">Mex-12/320a</strain>
    </source>
</reference>
<accession>A0A7Z7YHQ6</accession>
<sequence length="77" mass="8483">TRYSKDLADEGTRCFIDADNMRAVSVLNLGTIDEPGHADNTATLKLKKTAPFSALLSVNGERNSQKSLAEWIEDWAD</sequence>
<feature type="non-terminal residue" evidence="1">
    <location>
        <position position="1"/>
    </location>
</feature>
<name>A0A7Z7YHQ6_ESCAL</name>
<comment type="caution">
    <text evidence="1">The sequence shown here is derived from an EMBL/GenBank/DDBJ whole genome shotgun (WGS) entry which is preliminary data.</text>
</comment>
<evidence type="ECO:0000313" key="1">
    <source>
        <dbReference type="EMBL" id="TBR42718.1"/>
    </source>
</evidence>
<dbReference type="Proteomes" id="UP000292187">
    <property type="component" value="Unassembled WGS sequence"/>
</dbReference>
<feature type="non-terminal residue" evidence="1">
    <location>
        <position position="77"/>
    </location>
</feature>
<protein>
    <submittedName>
        <fullName evidence="1">DUF2303 family protein</fullName>
    </submittedName>
</protein>
<organism evidence="1 3">
    <name type="scientific">Escherichia albertii</name>
    <dbReference type="NCBI Taxonomy" id="208962"/>
    <lineage>
        <taxon>Bacteria</taxon>
        <taxon>Pseudomonadati</taxon>
        <taxon>Pseudomonadota</taxon>
        <taxon>Gammaproteobacteria</taxon>
        <taxon>Enterobacterales</taxon>
        <taxon>Enterobacteriaceae</taxon>
        <taxon>Escherichia</taxon>
    </lineage>
</organism>
<evidence type="ECO:0000313" key="2">
    <source>
        <dbReference type="EMBL" id="TBR42721.1"/>
    </source>
</evidence>
<dbReference type="RefSeq" id="WP_131110290.1">
    <property type="nucleotide sequence ID" value="NZ_SIZV01000254.1"/>
</dbReference>
<evidence type="ECO:0000313" key="3">
    <source>
        <dbReference type="Proteomes" id="UP000292187"/>
    </source>
</evidence>
<dbReference type="EMBL" id="SIZV01000254">
    <property type="protein sequence ID" value="TBR42721.1"/>
    <property type="molecule type" value="Genomic_DNA"/>
</dbReference>
<dbReference type="InterPro" id="IPR019276">
    <property type="entry name" value="DUF2303"/>
</dbReference>